<keyword evidence="2" id="KW-1185">Reference proteome</keyword>
<evidence type="ECO:0008006" key="3">
    <source>
        <dbReference type="Google" id="ProtNLM"/>
    </source>
</evidence>
<evidence type="ECO:0000313" key="2">
    <source>
        <dbReference type="Proteomes" id="UP000030428"/>
    </source>
</evidence>
<dbReference type="EMBL" id="JSZA02000031">
    <property type="protein sequence ID" value="KHD08917.1"/>
    <property type="molecule type" value="Genomic_DNA"/>
</dbReference>
<organism evidence="1 2">
    <name type="scientific">Candidatus Thiomargarita nelsonii</name>
    <dbReference type="NCBI Taxonomy" id="1003181"/>
    <lineage>
        <taxon>Bacteria</taxon>
        <taxon>Pseudomonadati</taxon>
        <taxon>Pseudomonadota</taxon>
        <taxon>Gammaproteobacteria</taxon>
        <taxon>Thiotrichales</taxon>
        <taxon>Thiotrichaceae</taxon>
        <taxon>Thiomargarita</taxon>
    </lineage>
</organism>
<comment type="caution">
    <text evidence="1">The sequence shown here is derived from an EMBL/GenBank/DDBJ whole genome shotgun (WGS) entry which is preliminary data.</text>
</comment>
<dbReference type="AlphaFoldDB" id="A0A0A6S6U4"/>
<reference evidence="1 2" key="1">
    <citation type="journal article" date="2016" name="Front. Microbiol.">
        <title>Single-Cell (Meta-)Genomics of a Dimorphic Candidatus Thiomargarita nelsonii Reveals Genomic Plasticity.</title>
        <authorList>
            <person name="Flood B.E."/>
            <person name="Fliss P."/>
            <person name="Jones D.S."/>
            <person name="Dick G.J."/>
            <person name="Jain S."/>
            <person name="Kaster A.K."/>
            <person name="Winkel M."/>
            <person name="Mussmann M."/>
            <person name="Bailey J."/>
        </authorList>
    </citation>
    <scope>NUCLEOTIDE SEQUENCE [LARGE SCALE GENOMIC DNA]</scope>
    <source>
        <strain evidence="1">Hydrate Ridge</strain>
    </source>
</reference>
<name>A0A0A6S6U4_9GAMM</name>
<proteinExistence type="predicted"/>
<dbReference type="Proteomes" id="UP000030428">
    <property type="component" value="Unassembled WGS sequence"/>
</dbReference>
<dbReference type="InterPro" id="IPR036527">
    <property type="entry name" value="SCP2_sterol-bd_dom_sf"/>
</dbReference>
<accession>A0A0A6S6U4</accession>
<evidence type="ECO:0000313" key="1">
    <source>
        <dbReference type="EMBL" id="KHD08917.1"/>
    </source>
</evidence>
<sequence>MGLAQAQAELFSDAWMKAFMEEWNKETAAIVEPLANLDNPFTANIAYGIYGDDQPKGVLIVEKGKVVSAGTYNGETLKWDLRAKPESWDKWLKAGKVGKLDMAKPAMWGGLGFEVGNYSAMMKDPSMMGPFMKSFEVMSRVNVE</sequence>
<dbReference type="Gene3D" id="3.30.1050.10">
    <property type="entry name" value="SCP2 sterol-binding domain"/>
    <property type="match status" value="1"/>
</dbReference>
<gene>
    <name evidence="1" type="ORF">PN36_10225</name>
</gene>
<protein>
    <recommendedName>
        <fullName evidence="3">SCP-2 sterol transfer family protein</fullName>
    </recommendedName>
</protein>
<dbReference type="SUPFAM" id="SSF55718">
    <property type="entry name" value="SCP-like"/>
    <property type="match status" value="1"/>
</dbReference>